<protein>
    <submittedName>
        <fullName evidence="1">Lactonase</fullName>
    </submittedName>
</protein>
<dbReference type="EMBL" id="FCNZ02000001">
    <property type="protein sequence ID" value="SAL13673.1"/>
    <property type="molecule type" value="Genomic_DNA"/>
</dbReference>
<dbReference type="Proteomes" id="UP000054717">
    <property type="component" value="Unassembled WGS sequence"/>
</dbReference>
<dbReference type="STRING" id="326475.AWB66_00480"/>
<evidence type="ECO:0000313" key="2">
    <source>
        <dbReference type="Proteomes" id="UP000054717"/>
    </source>
</evidence>
<accession>A0A158F1Z2</accession>
<proteinExistence type="predicted"/>
<reference evidence="1" key="1">
    <citation type="submission" date="2016-01" db="EMBL/GenBank/DDBJ databases">
        <authorList>
            <person name="Peeters Charlotte."/>
        </authorList>
    </citation>
    <scope>NUCLEOTIDE SEQUENCE</scope>
    <source>
        <strain evidence="1">LMG 22936</strain>
    </source>
</reference>
<evidence type="ECO:0000313" key="1">
    <source>
        <dbReference type="EMBL" id="SAL13673.1"/>
    </source>
</evidence>
<organism evidence="1 2">
    <name type="scientific">Caballeronia telluris</name>
    <dbReference type="NCBI Taxonomy" id="326475"/>
    <lineage>
        <taxon>Bacteria</taxon>
        <taxon>Pseudomonadati</taxon>
        <taxon>Pseudomonadota</taxon>
        <taxon>Betaproteobacteria</taxon>
        <taxon>Burkholderiales</taxon>
        <taxon>Burkholderiaceae</taxon>
        <taxon>Caballeronia</taxon>
    </lineage>
</organism>
<gene>
    <name evidence="1" type="ORF">AWB66_00480</name>
</gene>
<dbReference type="SUPFAM" id="SSF53474">
    <property type="entry name" value="alpha/beta-Hydrolases"/>
    <property type="match status" value="1"/>
</dbReference>
<dbReference type="AlphaFoldDB" id="A0A158F1Z2"/>
<sequence length="271" mass="29373">MTDSVTLAATVSRDAVTVKYEWLADESRDAPIAVLLHEGGAPDDWPIALGRALNRALGIRGLVLRRPDSGWPASVHAHPHSWPIDLLRQQACDILPGLLDAFDIDPACRRRMWIVGARDGATIALLYAIAHPDALAGAALIAPQVFAEPARTEDLLGARATFETTNLHKRLGRFHGDALATHDAPPAKTPPEPSLVNWNLESELDAVRCPLLALSANADEDHGTARHLDALRLHATRACPLEIPPAPPANREALVDMIVRFIARRTPLSQN</sequence>
<keyword evidence="2" id="KW-1185">Reference proteome</keyword>
<comment type="caution">
    <text evidence="1">The sequence shown here is derived from an EMBL/GenBank/DDBJ whole genome shotgun (WGS) entry which is preliminary data.</text>
</comment>
<dbReference type="Gene3D" id="3.40.50.1820">
    <property type="entry name" value="alpha/beta hydrolase"/>
    <property type="match status" value="1"/>
</dbReference>
<dbReference type="InterPro" id="IPR029058">
    <property type="entry name" value="AB_hydrolase_fold"/>
</dbReference>
<name>A0A158F1Z2_9BURK</name>
<dbReference type="RefSeq" id="WP_087628643.1">
    <property type="nucleotide sequence ID" value="NZ_FCNZ02000001.1"/>
</dbReference>